<proteinExistence type="predicted"/>
<evidence type="ECO:0000313" key="1">
    <source>
        <dbReference type="EMBL" id="MBB5068399.1"/>
    </source>
</evidence>
<gene>
    <name evidence="1" type="ORF">BJ969_001487</name>
</gene>
<reference evidence="1 2" key="1">
    <citation type="submission" date="2020-08" db="EMBL/GenBank/DDBJ databases">
        <title>Sequencing the genomes of 1000 actinobacteria strains.</title>
        <authorList>
            <person name="Klenk H.-P."/>
        </authorList>
    </citation>
    <scope>NUCLEOTIDE SEQUENCE [LARGE SCALE GENOMIC DNA]</scope>
    <source>
        <strain evidence="1 2">DSM 45582</strain>
    </source>
</reference>
<sequence length="103" mass="11610">MRCGIALYEIRQPGSVGAYEELVCLAELPGDEELQVWEECLTAWGLAKLRAHDCRFGMYFAALLPLDERGEPDGKAADELLELDRLPVERHFTWSGYVELVPA</sequence>
<dbReference type="RefSeq" id="WP_184478091.1">
    <property type="nucleotide sequence ID" value="NZ_JACHIV010000001.1"/>
</dbReference>
<evidence type="ECO:0000313" key="2">
    <source>
        <dbReference type="Proteomes" id="UP000580474"/>
    </source>
</evidence>
<dbReference type="Proteomes" id="UP000580474">
    <property type="component" value="Unassembled WGS sequence"/>
</dbReference>
<name>A0A840NGG7_9PSEU</name>
<keyword evidence="2" id="KW-1185">Reference proteome</keyword>
<accession>A0A840NGG7</accession>
<protein>
    <submittedName>
        <fullName evidence="1">Uncharacterized protein</fullName>
    </submittedName>
</protein>
<organism evidence="1 2">
    <name type="scientific">Saccharopolyspora gloriosae</name>
    <dbReference type="NCBI Taxonomy" id="455344"/>
    <lineage>
        <taxon>Bacteria</taxon>
        <taxon>Bacillati</taxon>
        <taxon>Actinomycetota</taxon>
        <taxon>Actinomycetes</taxon>
        <taxon>Pseudonocardiales</taxon>
        <taxon>Pseudonocardiaceae</taxon>
        <taxon>Saccharopolyspora</taxon>
    </lineage>
</organism>
<dbReference type="EMBL" id="JACHIV010000001">
    <property type="protein sequence ID" value="MBB5068399.1"/>
    <property type="molecule type" value="Genomic_DNA"/>
</dbReference>
<dbReference type="AlphaFoldDB" id="A0A840NGG7"/>
<comment type="caution">
    <text evidence="1">The sequence shown here is derived from an EMBL/GenBank/DDBJ whole genome shotgun (WGS) entry which is preliminary data.</text>
</comment>